<sequence>MVYNSDRNRPIRHQPQHFAPQASQTTANSYYCPLYNQHATQYATPALKSDATFRWSDTNSTTSSSETTSLPRSEIERLIHEDTERDRRRCGKWEQWAREQEEEDRLAFAAENARKEEYRYRLEVLNRQTREYEKLKVETDRGWRVYSQKFEADEQSEADRQRKGADRRERLRTNSSRDFSLRREHTTSYVSGTSG</sequence>
<protein>
    <submittedName>
        <fullName evidence="2">Uncharacterized protein</fullName>
    </submittedName>
</protein>
<feature type="region of interest" description="Disordered" evidence="1">
    <location>
        <begin position="150"/>
        <end position="195"/>
    </location>
</feature>
<name>A0A4Z1HIN2_9HELO</name>
<comment type="caution">
    <text evidence="2">The sequence shown here is derived from an EMBL/GenBank/DDBJ whole genome shotgun (WGS) entry which is preliminary data.</text>
</comment>
<dbReference type="EMBL" id="PQXN01000225">
    <property type="protein sequence ID" value="TGO48908.1"/>
    <property type="molecule type" value="Genomic_DNA"/>
</dbReference>
<proteinExistence type="predicted"/>
<accession>A0A4Z1HIN2</accession>
<gene>
    <name evidence="2" type="ORF">BCON_0226g00170</name>
</gene>
<evidence type="ECO:0000256" key="1">
    <source>
        <dbReference type="SAM" id="MobiDB-lite"/>
    </source>
</evidence>
<dbReference type="OrthoDB" id="3544291at2759"/>
<organism evidence="2 3">
    <name type="scientific">Botryotinia convoluta</name>
    <dbReference type="NCBI Taxonomy" id="54673"/>
    <lineage>
        <taxon>Eukaryota</taxon>
        <taxon>Fungi</taxon>
        <taxon>Dikarya</taxon>
        <taxon>Ascomycota</taxon>
        <taxon>Pezizomycotina</taxon>
        <taxon>Leotiomycetes</taxon>
        <taxon>Helotiales</taxon>
        <taxon>Sclerotiniaceae</taxon>
        <taxon>Botryotinia</taxon>
    </lineage>
</organism>
<reference evidence="2 3" key="1">
    <citation type="submission" date="2017-12" db="EMBL/GenBank/DDBJ databases">
        <title>Comparative genomics of Botrytis spp.</title>
        <authorList>
            <person name="Valero-Jimenez C.A."/>
            <person name="Tapia P."/>
            <person name="Veloso J."/>
            <person name="Silva-Moreno E."/>
            <person name="Staats M."/>
            <person name="Valdes J.H."/>
            <person name="Van Kan J.A.L."/>
        </authorList>
    </citation>
    <scope>NUCLEOTIDE SEQUENCE [LARGE SCALE GENOMIC DNA]</scope>
    <source>
        <strain evidence="2 3">MUCL11595</strain>
    </source>
</reference>
<dbReference type="Proteomes" id="UP000297527">
    <property type="component" value="Unassembled WGS sequence"/>
</dbReference>
<evidence type="ECO:0000313" key="2">
    <source>
        <dbReference type="EMBL" id="TGO48908.1"/>
    </source>
</evidence>
<keyword evidence="3" id="KW-1185">Reference proteome</keyword>
<feature type="region of interest" description="Disordered" evidence="1">
    <location>
        <begin position="1"/>
        <end position="23"/>
    </location>
</feature>
<evidence type="ECO:0000313" key="3">
    <source>
        <dbReference type="Proteomes" id="UP000297527"/>
    </source>
</evidence>
<feature type="compositionally biased region" description="Basic and acidic residues" evidence="1">
    <location>
        <begin position="157"/>
        <end position="172"/>
    </location>
</feature>
<dbReference type="AlphaFoldDB" id="A0A4Z1HIN2"/>